<proteinExistence type="predicted"/>
<dbReference type="InterPro" id="IPR010204">
    <property type="entry name" value="NqrC"/>
</dbReference>
<dbReference type="Pfam" id="PF04205">
    <property type="entry name" value="FMN_bind"/>
    <property type="match status" value="1"/>
</dbReference>
<keyword evidence="4" id="KW-0597">Phosphoprotein</keyword>
<protein>
    <submittedName>
        <fullName evidence="18">Electron transport complex subunit RsxG</fullName>
    </submittedName>
</protein>
<dbReference type="InterPro" id="IPR007329">
    <property type="entry name" value="FMN-bd"/>
</dbReference>
<evidence type="ECO:0000256" key="7">
    <source>
        <dbReference type="ARBA" id="ARBA00022692"/>
    </source>
</evidence>
<dbReference type="AlphaFoldDB" id="A0A644ZP79"/>
<dbReference type="PANTHER" id="PTHR37838">
    <property type="entry name" value="NA(+)-TRANSLOCATING NADH-QUINONE REDUCTASE SUBUNIT C"/>
    <property type="match status" value="1"/>
</dbReference>
<reference evidence="18" key="1">
    <citation type="submission" date="2019-08" db="EMBL/GenBank/DDBJ databases">
        <authorList>
            <person name="Kucharzyk K."/>
            <person name="Murdoch R.W."/>
            <person name="Higgins S."/>
            <person name="Loffler F."/>
        </authorList>
    </citation>
    <scope>NUCLEOTIDE SEQUENCE</scope>
</reference>
<dbReference type="GO" id="GO:0010181">
    <property type="term" value="F:FMN binding"/>
    <property type="evidence" value="ECO:0007669"/>
    <property type="project" value="InterPro"/>
</dbReference>
<evidence type="ECO:0000256" key="14">
    <source>
        <dbReference type="ARBA" id="ARBA00023136"/>
    </source>
</evidence>
<dbReference type="GO" id="GO:0016020">
    <property type="term" value="C:membrane"/>
    <property type="evidence" value="ECO:0007669"/>
    <property type="project" value="InterPro"/>
</dbReference>
<evidence type="ECO:0000256" key="9">
    <source>
        <dbReference type="ARBA" id="ARBA00022989"/>
    </source>
</evidence>
<organism evidence="18">
    <name type="scientific">bioreactor metagenome</name>
    <dbReference type="NCBI Taxonomy" id="1076179"/>
    <lineage>
        <taxon>unclassified sequences</taxon>
        <taxon>metagenomes</taxon>
        <taxon>ecological metagenomes</taxon>
    </lineage>
</organism>
<keyword evidence="5" id="KW-0285">Flavoprotein</keyword>
<accession>A0A644ZP79</accession>
<feature type="transmembrane region" description="Helical" evidence="16">
    <location>
        <begin position="12"/>
        <end position="35"/>
    </location>
</feature>
<feature type="domain" description="FMN-binding" evidence="17">
    <location>
        <begin position="100"/>
        <end position="190"/>
    </location>
</feature>
<keyword evidence="1" id="KW-0813">Transport</keyword>
<evidence type="ECO:0000256" key="1">
    <source>
        <dbReference type="ARBA" id="ARBA00022448"/>
    </source>
</evidence>
<name>A0A644ZP79_9ZZZZ</name>
<keyword evidence="12" id="KW-0406">Ion transport</keyword>
<sequence length="197" mass="21745">MNTQPTFYRERIYPLLFMFIVTFLCILLTAGIYLLTQDKATANELSFTRRAILQAGGVSFENTTAGIELAFNEKIAVEDGYYTTQGPDGTRYIIPLQGPGLWGTIALMVGMEEDLRTFSGLAIVSQNETPGLGARIEESWFTAQFKGKTAPFKMVEEGTASAQNEVDAITGATRTSEYFLNLTNRAADDAKRIIRGE</sequence>
<keyword evidence="15" id="KW-0739">Sodium transport</keyword>
<comment type="caution">
    <text evidence="18">The sequence shown here is derived from an EMBL/GenBank/DDBJ whole genome shotgun (WGS) entry which is preliminary data.</text>
</comment>
<keyword evidence="10" id="KW-0520">NAD</keyword>
<evidence type="ECO:0000256" key="6">
    <source>
        <dbReference type="ARBA" id="ARBA00022643"/>
    </source>
</evidence>
<keyword evidence="3" id="KW-0997">Cell inner membrane</keyword>
<keyword evidence="7 16" id="KW-0812">Transmembrane</keyword>
<evidence type="ECO:0000256" key="13">
    <source>
        <dbReference type="ARBA" id="ARBA00023075"/>
    </source>
</evidence>
<keyword evidence="13" id="KW-0830">Ubiquinone</keyword>
<evidence type="ECO:0000256" key="15">
    <source>
        <dbReference type="ARBA" id="ARBA00023201"/>
    </source>
</evidence>
<keyword evidence="9 16" id="KW-1133">Transmembrane helix</keyword>
<evidence type="ECO:0000256" key="12">
    <source>
        <dbReference type="ARBA" id="ARBA00023065"/>
    </source>
</evidence>
<evidence type="ECO:0000256" key="16">
    <source>
        <dbReference type="SAM" id="Phobius"/>
    </source>
</evidence>
<dbReference type="GO" id="GO:0006814">
    <property type="term" value="P:sodium ion transport"/>
    <property type="evidence" value="ECO:0007669"/>
    <property type="project" value="UniProtKB-KW"/>
</dbReference>
<evidence type="ECO:0000256" key="5">
    <source>
        <dbReference type="ARBA" id="ARBA00022630"/>
    </source>
</evidence>
<dbReference type="PANTHER" id="PTHR37838:SF1">
    <property type="entry name" value="NA(+)-TRANSLOCATING NADH-QUINONE REDUCTASE SUBUNIT C"/>
    <property type="match status" value="1"/>
</dbReference>
<gene>
    <name evidence="18" type="primary">rsxG_22</name>
    <name evidence="18" type="ORF">SDC9_87147</name>
</gene>
<keyword evidence="6" id="KW-0288">FMN</keyword>
<dbReference type="GO" id="GO:0016655">
    <property type="term" value="F:oxidoreductase activity, acting on NAD(P)H, quinone or similar compound as acceptor"/>
    <property type="evidence" value="ECO:0007669"/>
    <property type="project" value="InterPro"/>
</dbReference>
<evidence type="ECO:0000259" key="17">
    <source>
        <dbReference type="SMART" id="SM00900"/>
    </source>
</evidence>
<keyword evidence="11" id="KW-0915">Sodium</keyword>
<evidence type="ECO:0000313" key="18">
    <source>
        <dbReference type="EMBL" id="MPM40503.1"/>
    </source>
</evidence>
<evidence type="ECO:0000256" key="2">
    <source>
        <dbReference type="ARBA" id="ARBA00022475"/>
    </source>
</evidence>
<keyword evidence="2" id="KW-1003">Cell membrane</keyword>
<evidence type="ECO:0000256" key="11">
    <source>
        <dbReference type="ARBA" id="ARBA00023053"/>
    </source>
</evidence>
<evidence type="ECO:0000256" key="8">
    <source>
        <dbReference type="ARBA" id="ARBA00022967"/>
    </source>
</evidence>
<evidence type="ECO:0000256" key="3">
    <source>
        <dbReference type="ARBA" id="ARBA00022519"/>
    </source>
</evidence>
<evidence type="ECO:0000256" key="10">
    <source>
        <dbReference type="ARBA" id="ARBA00023027"/>
    </source>
</evidence>
<evidence type="ECO:0000256" key="4">
    <source>
        <dbReference type="ARBA" id="ARBA00022553"/>
    </source>
</evidence>
<dbReference type="SMART" id="SM00900">
    <property type="entry name" value="FMN_bind"/>
    <property type="match status" value="1"/>
</dbReference>
<keyword evidence="8" id="KW-1278">Translocase</keyword>
<dbReference type="EMBL" id="VSSQ01009023">
    <property type="protein sequence ID" value="MPM40503.1"/>
    <property type="molecule type" value="Genomic_DNA"/>
</dbReference>
<keyword evidence="14 16" id="KW-0472">Membrane</keyword>